<dbReference type="Pfam" id="PF12704">
    <property type="entry name" value="MacB_PCD"/>
    <property type="match status" value="2"/>
</dbReference>
<comment type="caution">
    <text evidence="10">The sequence shown here is derived from an EMBL/GenBank/DDBJ whole genome shotgun (WGS) entry which is preliminary data.</text>
</comment>
<feature type="transmembrane region" description="Helical" evidence="7">
    <location>
        <begin position="765"/>
        <end position="787"/>
    </location>
</feature>
<evidence type="ECO:0000313" key="10">
    <source>
        <dbReference type="EMBL" id="OTA14547.1"/>
    </source>
</evidence>
<feature type="transmembrane region" description="Helical" evidence="7">
    <location>
        <begin position="367"/>
        <end position="388"/>
    </location>
</feature>
<feature type="domain" description="MacB-like periplasmic core" evidence="9">
    <location>
        <begin position="525"/>
        <end position="633"/>
    </location>
</feature>
<evidence type="ECO:0000259" key="9">
    <source>
        <dbReference type="Pfam" id="PF12704"/>
    </source>
</evidence>
<proteinExistence type="inferred from homology"/>
<dbReference type="PANTHER" id="PTHR30572">
    <property type="entry name" value="MEMBRANE COMPONENT OF TRANSPORTER-RELATED"/>
    <property type="match status" value="1"/>
</dbReference>
<dbReference type="GO" id="GO:0022857">
    <property type="term" value="F:transmembrane transporter activity"/>
    <property type="evidence" value="ECO:0007669"/>
    <property type="project" value="TreeGrafter"/>
</dbReference>
<feature type="domain" description="MacB-like periplasmic core" evidence="9">
    <location>
        <begin position="17"/>
        <end position="230"/>
    </location>
</feature>
<feature type="transmembrane region" description="Helical" evidence="7">
    <location>
        <begin position="672"/>
        <end position="696"/>
    </location>
</feature>
<evidence type="ECO:0000313" key="11">
    <source>
        <dbReference type="Proteomes" id="UP000194350"/>
    </source>
</evidence>
<keyword evidence="5 7" id="KW-0472">Membrane</keyword>
<sequence>MDINYVTRIMLKRPGFTVFTLLIMASGLGLSIYMYSLINTLAFKPLPFKDGERMVMISPSINDLRLGDSPLSYIDYQAIESSSRTLEYMGYYYGDIANVSIDSKAMRYVAIRAQSDLFEFTDTQPEQGRSFNQYDIVEGANPVVIIGHQLWQNGLGGRTDILGQKLDINGVSTEIIGVMPAGYEFPMNNQVWLPTQLNDSKITRDNAPDVFVFAKLAQGKTVADADKELSSIMMSLATMYPTTNTGRSAFAITFMDSFIGEDSKPIFVVMLSGVAFVLLLACSNVGNLLLARASERSKESAIRMAHGAPTFRLIGQMMLESILICLLGGILGILLAGWGLSLTNHVIAAIVPDKPPFWWQLGLDADVLVKTIGLILLVSLLTGSLPAWRMTQCNITEILRDGTRGAQSRRSGKLSRALVVFEVLLSCTVLSLGAYLTAVVYEAKQIHYGINEQGLYTAKVSLPDHYDSQQISNFYQALQSELQAVSLDLNVGIMTKLPGEYTLTSKVVLEGQTALNDEQNLLPRANAISVLPGTLAMMGVQLQQGRLLDSRDNANTRNVVVITDSFAQRYWPGERNVLGKKLRLADSLEWSTVVGVVSHVIQGRPFGHSKHMPSVYQSLLQQPQSQIAIVTYDPIRANTRFNIEQAVANLDAGLSVYHPKTMTQLLERNTAGLTYIAILFNFFGIVAMLLAGSGIYGVMAKTISQRCQELGIRRAMGATEGDILRMLMIQGWVQLAIGLLLSAPIVFAAYPLVGNIVGTNAINPMVLFILIAAGIALIVSIAILIPAQKAIRQNPMFALREQ</sequence>
<feature type="transmembrane region" description="Helical" evidence="7">
    <location>
        <begin position="417"/>
        <end position="441"/>
    </location>
</feature>
<keyword evidence="2" id="KW-1003">Cell membrane</keyword>
<dbReference type="Proteomes" id="UP000194350">
    <property type="component" value="Unassembled WGS sequence"/>
</dbReference>
<evidence type="ECO:0000256" key="2">
    <source>
        <dbReference type="ARBA" id="ARBA00022475"/>
    </source>
</evidence>
<dbReference type="InterPro" id="IPR003838">
    <property type="entry name" value="ABC3_permease_C"/>
</dbReference>
<organism evidence="10 11">
    <name type="scientific">Xenorhabdus vietnamensis</name>
    <dbReference type="NCBI Taxonomy" id="351656"/>
    <lineage>
        <taxon>Bacteria</taxon>
        <taxon>Pseudomonadati</taxon>
        <taxon>Pseudomonadota</taxon>
        <taxon>Gammaproteobacteria</taxon>
        <taxon>Enterobacterales</taxon>
        <taxon>Morganellaceae</taxon>
        <taxon>Xenorhabdus</taxon>
    </lineage>
</organism>
<comment type="similarity">
    <text evidence="6">Belongs to the ABC-4 integral membrane protein family.</text>
</comment>
<evidence type="ECO:0000259" key="8">
    <source>
        <dbReference type="Pfam" id="PF02687"/>
    </source>
</evidence>
<keyword evidence="4 7" id="KW-1133">Transmembrane helix</keyword>
<feature type="domain" description="ABC3 transporter permease C-terminal" evidence="8">
    <location>
        <begin position="681"/>
        <end position="795"/>
    </location>
</feature>
<gene>
    <name evidence="10" type="ORF">Xvie_03638</name>
</gene>
<protein>
    <submittedName>
        <fullName evidence="10">MacB</fullName>
    </submittedName>
</protein>
<evidence type="ECO:0000256" key="4">
    <source>
        <dbReference type="ARBA" id="ARBA00022989"/>
    </source>
</evidence>
<evidence type="ECO:0000256" key="7">
    <source>
        <dbReference type="SAM" id="Phobius"/>
    </source>
</evidence>
<evidence type="ECO:0000256" key="6">
    <source>
        <dbReference type="ARBA" id="ARBA00038076"/>
    </source>
</evidence>
<evidence type="ECO:0000256" key="1">
    <source>
        <dbReference type="ARBA" id="ARBA00004651"/>
    </source>
</evidence>
<dbReference type="InterPro" id="IPR050250">
    <property type="entry name" value="Macrolide_Exporter_MacB"/>
</dbReference>
<dbReference type="STRING" id="351656.Xvie_03638"/>
<dbReference type="EMBL" id="MUBJ01000028">
    <property type="protein sequence ID" value="OTA14547.1"/>
    <property type="molecule type" value="Genomic_DNA"/>
</dbReference>
<accession>A0A1Y2SAJ7</accession>
<dbReference type="PANTHER" id="PTHR30572:SF4">
    <property type="entry name" value="ABC TRANSPORTER PERMEASE YTRF"/>
    <property type="match status" value="1"/>
</dbReference>
<dbReference type="InterPro" id="IPR025857">
    <property type="entry name" value="MacB_PCD"/>
</dbReference>
<comment type="subcellular location">
    <subcellularLocation>
        <location evidence="1">Cell membrane</location>
        <topology evidence="1">Multi-pass membrane protein</topology>
    </subcellularLocation>
</comment>
<dbReference type="AlphaFoldDB" id="A0A1Y2SAJ7"/>
<keyword evidence="11" id="KW-1185">Reference proteome</keyword>
<feature type="transmembrane region" description="Helical" evidence="7">
    <location>
        <begin position="732"/>
        <end position="753"/>
    </location>
</feature>
<reference evidence="10 11" key="1">
    <citation type="submission" date="2016-10" db="EMBL/GenBank/DDBJ databases">
        <title>Systematic genetic and metabolomic analysis of Xenorhabdus and Photorhabdus spp., highlights the requirements for a dual symbiotic and pathogenic life style.</title>
        <authorList>
            <person name="Tobias N.J."/>
            <person name="Wolff H."/>
            <person name="Djahanschiri B."/>
            <person name="Pidot S.J."/>
            <person name="Stinear T.P."/>
            <person name="Ebersberger I."/>
            <person name="Bode H.B."/>
        </authorList>
    </citation>
    <scope>NUCLEOTIDE SEQUENCE [LARGE SCALE GENOMIC DNA]</scope>
    <source>
        <strain evidence="10 11">DSM 22392</strain>
    </source>
</reference>
<evidence type="ECO:0000256" key="3">
    <source>
        <dbReference type="ARBA" id="ARBA00022692"/>
    </source>
</evidence>
<name>A0A1Y2SAJ7_9GAMM</name>
<feature type="transmembrane region" description="Helical" evidence="7">
    <location>
        <begin position="266"/>
        <end position="290"/>
    </location>
</feature>
<feature type="domain" description="ABC3 transporter permease C-terminal" evidence="8">
    <location>
        <begin position="274"/>
        <end position="392"/>
    </location>
</feature>
<dbReference type="Pfam" id="PF02687">
    <property type="entry name" value="FtsX"/>
    <property type="match status" value="2"/>
</dbReference>
<evidence type="ECO:0000256" key="5">
    <source>
        <dbReference type="ARBA" id="ARBA00023136"/>
    </source>
</evidence>
<feature type="transmembrane region" description="Helical" evidence="7">
    <location>
        <begin position="16"/>
        <end position="38"/>
    </location>
</feature>
<feature type="transmembrane region" description="Helical" evidence="7">
    <location>
        <begin position="322"/>
        <end position="347"/>
    </location>
</feature>
<keyword evidence="3 7" id="KW-0812">Transmembrane</keyword>
<dbReference type="GO" id="GO:0005886">
    <property type="term" value="C:plasma membrane"/>
    <property type="evidence" value="ECO:0007669"/>
    <property type="project" value="UniProtKB-SubCell"/>
</dbReference>